<accession>A0AAV2VLV2</accession>
<dbReference type="GO" id="GO:0008725">
    <property type="term" value="F:DNA-3-methyladenine glycosylase activity"/>
    <property type="evidence" value="ECO:0007669"/>
    <property type="project" value="UniProtKB-EC"/>
</dbReference>
<dbReference type="EC" id="3.2.2.20" evidence="2"/>
<keyword evidence="1" id="KW-0479">Metal-binding</keyword>
<reference evidence="2 3" key="1">
    <citation type="journal article" date="2013" name="ISME J.">
        <title>Comparative genomics of pathogenic lineages of Vibrio nigripulchritudo identifies virulence-associated traits.</title>
        <authorList>
            <person name="Goudenege D."/>
            <person name="Labreuche Y."/>
            <person name="Krin E."/>
            <person name="Ansquer D."/>
            <person name="Mangenot S."/>
            <person name="Calteau A."/>
            <person name="Medigue C."/>
            <person name="Mazel D."/>
            <person name="Polz M.F."/>
            <person name="Le Roux F."/>
        </authorList>
    </citation>
    <scope>NUCLEOTIDE SEQUENCE [LARGE SCALE GENOMIC DNA]</scope>
    <source>
        <strain evidence="2 3">SOn1</strain>
    </source>
</reference>
<keyword evidence="2" id="KW-0326">Glycosidase</keyword>
<keyword evidence="2" id="KW-0378">Hydrolase</keyword>
<dbReference type="GO" id="GO:0006284">
    <property type="term" value="P:base-excision repair"/>
    <property type="evidence" value="ECO:0007669"/>
    <property type="project" value="InterPro"/>
</dbReference>
<dbReference type="AlphaFoldDB" id="A0AAV2VLV2"/>
<proteinExistence type="predicted"/>
<dbReference type="InterPro" id="IPR005019">
    <property type="entry name" value="Adenine_glyco"/>
</dbReference>
<organism evidence="2 3">
    <name type="scientific">Vibrio nigripulchritudo SOn1</name>
    <dbReference type="NCBI Taxonomy" id="1238450"/>
    <lineage>
        <taxon>Bacteria</taxon>
        <taxon>Pseudomonadati</taxon>
        <taxon>Pseudomonadota</taxon>
        <taxon>Gammaproteobacteria</taxon>
        <taxon>Vibrionales</taxon>
        <taxon>Vibrionaceae</taxon>
        <taxon>Vibrio</taxon>
    </lineage>
</organism>
<dbReference type="InterPro" id="IPR011257">
    <property type="entry name" value="DNA_glycosylase"/>
</dbReference>
<dbReference type="SUPFAM" id="SSF48150">
    <property type="entry name" value="DNA-glycosylase"/>
    <property type="match status" value="1"/>
</dbReference>
<evidence type="ECO:0000313" key="2">
    <source>
        <dbReference type="EMBL" id="CCO45516.1"/>
    </source>
</evidence>
<protein>
    <submittedName>
        <fullName evidence="2">DNA-3-methyladenine glycosylase 1</fullName>
        <ecNumber evidence="2">3.2.2.20</ecNumber>
    </submittedName>
</protein>
<feature type="binding site" evidence="1">
    <location>
        <position position="185"/>
    </location>
    <ligand>
        <name>Zn(2+)</name>
        <dbReference type="ChEBI" id="CHEBI:29105"/>
    </ligand>
</feature>
<name>A0AAV2VLV2_9VIBR</name>
<dbReference type="PANTHER" id="PTHR30037:SF4">
    <property type="entry name" value="DNA-3-METHYLADENINE GLYCOSYLASE I"/>
    <property type="match status" value="1"/>
</dbReference>
<dbReference type="RefSeq" id="WP_022610958.1">
    <property type="nucleotide sequence ID" value="NZ_LK391965.1"/>
</dbReference>
<comment type="caution">
    <text evidence="2">The sequence shown here is derived from an EMBL/GenBank/DDBJ whole genome shotgun (WGS) entry which is preliminary data.</text>
</comment>
<dbReference type="Gene3D" id="1.10.340.30">
    <property type="entry name" value="Hypothetical protein, domain 2"/>
    <property type="match status" value="1"/>
</dbReference>
<dbReference type="Proteomes" id="UP000018211">
    <property type="component" value="Unassembled WGS sequence"/>
</dbReference>
<dbReference type="EMBL" id="CAOF01000060">
    <property type="protein sequence ID" value="CCO45516.1"/>
    <property type="molecule type" value="Genomic_DNA"/>
</dbReference>
<keyword evidence="1" id="KW-0862">Zinc</keyword>
<dbReference type="GO" id="GO:0046872">
    <property type="term" value="F:metal ion binding"/>
    <property type="evidence" value="ECO:0007669"/>
    <property type="project" value="UniProtKB-KW"/>
</dbReference>
<feature type="binding site" evidence="1">
    <location>
        <position position="27"/>
    </location>
    <ligand>
        <name>Zn(2+)</name>
        <dbReference type="ChEBI" id="CHEBI:29105"/>
    </ligand>
</feature>
<feature type="binding site" evidence="1">
    <location>
        <position position="181"/>
    </location>
    <ligand>
        <name>Zn(2+)</name>
        <dbReference type="ChEBI" id="CHEBI:29105"/>
    </ligand>
</feature>
<dbReference type="InterPro" id="IPR052891">
    <property type="entry name" value="DNA-3mA_glycosylase"/>
</dbReference>
<sequence>MTNTVEGPDGLPRCSWCAAAPDFFEYHDKEWGFPVGDDQRLYEKICLESFQSGLSWRTILSKRDNLRSAFEQFDFYKVAEFDESDVERLLQDAGIIRHRGKIEAVINNAKRAVEMVEQEGSLAAFMWRYEAKCDENFVPQSQSTSPESKALSKELKKRGWKFVGPTTAYAFMQAMGLINDHASECSMRPAVDAARAAFKVPS</sequence>
<feature type="binding site" evidence="1">
    <location>
        <position position="14"/>
    </location>
    <ligand>
        <name>Zn(2+)</name>
        <dbReference type="ChEBI" id="CHEBI:29105"/>
    </ligand>
</feature>
<gene>
    <name evidence="2" type="primary">tag</name>
    <name evidence="2" type="ORF">VIBNISOn1_1520025</name>
</gene>
<evidence type="ECO:0000313" key="3">
    <source>
        <dbReference type="Proteomes" id="UP000018211"/>
    </source>
</evidence>
<dbReference type="PANTHER" id="PTHR30037">
    <property type="entry name" value="DNA-3-METHYLADENINE GLYCOSYLASE 1"/>
    <property type="match status" value="1"/>
</dbReference>
<evidence type="ECO:0000256" key="1">
    <source>
        <dbReference type="PIRSR" id="PIRSR605019-1"/>
    </source>
</evidence>
<dbReference type="Pfam" id="PF03352">
    <property type="entry name" value="Adenine_glyco"/>
    <property type="match status" value="1"/>
</dbReference>